<gene>
    <name evidence="11" type="primary">CNOT11</name>
    <name evidence="11" type="ORF">EVAR_56479_1</name>
</gene>
<evidence type="ECO:0000313" key="11">
    <source>
        <dbReference type="EMBL" id="GBP63368.1"/>
    </source>
</evidence>
<organism evidence="11 12">
    <name type="scientific">Eumeta variegata</name>
    <name type="common">Bagworm moth</name>
    <name type="synonym">Eumeta japonica</name>
    <dbReference type="NCBI Taxonomy" id="151549"/>
    <lineage>
        <taxon>Eukaryota</taxon>
        <taxon>Metazoa</taxon>
        <taxon>Ecdysozoa</taxon>
        <taxon>Arthropoda</taxon>
        <taxon>Hexapoda</taxon>
        <taxon>Insecta</taxon>
        <taxon>Pterygota</taxon>
        <taxon>Neoptera</taxon>
        <taxon>Endopterygota</taxon>
        <taxon>Lepidoptera</taxon>
        <taxon>Glossata</taxon>
        <taxon>Ditrysia</taxon>
        <taxon>Tineoidea</taxon>
        <taxon>Psychidae</taxon>
        <taxon>Oiketicinae</taxon>
        <taxon>Eumeta</taxon>
    </lineage>
</organism>
<dbReference type="InterPro" id="IPR019312">
    <property type="entry name" value="CNOT11"/>
</dbReference>
<reference evidence="11 12" key="1">
    <citation type="journal article" date="2019" name="Commun. Biol.">
        <title>The bagworm genome reveals a unique fibroin gene that provides high tensile strength.</title>
        <authorList>
            <person name="Kono N."/>
            <person name="Nakamura H."/>
            <person name="Ohtoshi R."/>
            <person name="Tomita M."/>
            <person name="Numata K."/>
            <person name="Arakawa K."/>
        </authorList>
    </citation>
    <scope>NUCLEOTIDE SEQUENCE [LARGE SCALE GENOMIC DNA]</scope>
</reference>
<dbReference type="OrthoDB" id="10265389at2759"/>
<dbReference type="GO" id="GO:0031047">
    <property type="term" value="P:regulatory ncRNA-mediated gene silencing"/>
    <property type="evidence" value="ECO:0007669"/>
    <property type="project" value="UniProtKB-KW"/>
</dbReference>
<evidence type="ECO:0000256" key="10">
    <source>
        <dbReference type="SAM" id="MobiDB-lite"/>
    </source>
</evidence>
<evidence type="ECO:0000256" key="6">
    <source>
        <dbReference type="ARBA" id="ARBA00023015"/>
    </source>
</evidence>
<feature type="compositionally biased region" description="Polar residues" evidence="10">
    <location>
        <begin position="202"/>
        <end position="212"/>
    </location>
</feature>
<evidence type="ECO:0000256" key="4">
    <source>
        <dbReference type="ARBA" id="ARBA00014872"/>
    </source>
</evidence>
<evidence type="ECO:0000313" key="12">
    <source>
        <dbReference type="Proteomes" id="UP000299102"/>
    </source>
</evidence>
<feature type="compositionally biased region" description="Basic and acidic residues" evidence="10">
    <location>
        <begin position="214"/>
        <end position="230"/>
    </location>
</feature>
<dbReference type="GO" id="GO:0005634">
    <property type="term" value="C:nucleus"/>
    <property type="evidence" value="ECO:0007669"/>
    <property type="project" value="UniProtKB-SubCell"/>
</dbReference>
<protein>
    <recommendedName>
        <fullName evidence="4">CCR4-NOT transcription complex subunit 11</fullName>
    </recommendedName>
</protein>
<proteinExistence type="inferred from homology"/>
<keyword evidence="12" id="KW-1185">Reference proteome</keyword>
<dbReference type="PANTHER" id="PTHR15975:SF0">
    <property type="entry name" value="CCR4-NOT TRANSCRIPTION COMPLEX SUBUNIT 11"/>
    <property type="match status" value="1"/>
</dbReference>
<dbReference type="PANTHER" id="PTHR15975">
    <property type="entry name" value="CCR4-NOT TRANSCRIPTION COMPLEX SUBUNIT 11"/>
    <property type="match status" value="1"/>
</dbReference>
<keyword evidence="6" id="KW-0805">Transcription regulation</keyword>
<comment type="subcellular location">
    <subcellularLocation>
        <location evidence="2">Cytoplasm</location>
    </subcellularLocation>
    <subcellularLocation>
        <location evidence="1">Nucleus</location>
    </subcellularLocation>
</comment>
<comment type="similarity">
    <text evidence="3">Belongs to the CNOT11 family.</text>
</comment>
<evidence type="ECO:0000256" key="7">
    <source>
        <dbReference type="ARBA" id="ARBA00023158"/>
    </source>
</evidence>
<evidence type="ECO:0000256" key="5">
    <source>
        <dbReference type="ARBA" id="ARBA00022490"/>
    </source>
</evidence>
<evidence type="ECO:0000256" key="9">
    <source>
        <dbReference type="ARBA" id="ARBA00023242"/>
    </source>
</evidence>
<evidence type="ECO:0000256" key="2">
    <source>
        <dbReference type="ARBA" id="ARBA00004496"/>
    </source>
</evidence>
<feature type="compositionally biased region" description="Pro residues" evidence="10">
    <location>
        <begin position="165"/>
        <end position="184"/>
    </location>
</feature>
<feature type="compositionally biased region" description="Basic and acidic residues" evidence="10">
    <location>
        <begin position="187"/>
        <end position="201"/>
    </location>
</feature>
<keyword evidence="9" id="KW-0539">Nucleus</keyword>
<feature type="region of interest" description="Disordered" evidence="10">
    <location>
        <begin position="160"/>
        <end position="230"/>
    </location>
</feature>
<sequence length="317" mass="34673">MYQLPEASAGRGEGALTRSVTRRCAHSFARGGSGGVMKRTAKQIMLMEVNPKDLEFDFSPLQATLCETFSEKSPRARTTISALIPFNDGSPPNRLALKELVEELMASEYAVLHQTLNAASVLPAPPPHSLGDYGPDKSFKHLVNRGLYTPLIDTEIDDLVGLVPPSAPPPVPTSTPTPTPPVTAPAPDKRSEISRPQEKSKMQAQTKESPNTIKPKDDKKDKEDKKDDTNNITEAKELTQAALKGALSVQQQQRLLGLLDQDPNLVYEIGVSPSQELFIEVEAFCVEFSRIREAAALFRLLKQMDSGEGQQKDGKET</sequence>
<keyword evidence="5" id="KW-0963">Cytoplasm</keyword>
<dbReference type="GO" id="GO:0030014">
    <property type="term" value="C:CCR4-NOT complex"/>
    <property type="evidence" value="ECO:0007669"/>
    <property type="project" value="InterPro"/>
</dbReference>
<dbReference type="Proteomes" id="UP000299102">
    <property type="component" value="Unassembled WGS sequence"/>
</dbReference>
<keyword evidence="7" id="KW-0943">RNA-mediated gene silencing</keyword>
<evidence type="ECO:0000256" key="1">
    <source>
        <dbReference type="ARBA" id="ARBA00004123"/>
    </source>
</evidence>
<name>A0A4C1XIW7_EUMVA</name>
<dbReference type="GO" id="GO:0005737">
    <property type="term" value="C:cytoplasm"/>
    <property type="evidence" value="ECO:0007669"/>
    <property type="project" value="UniProtKB-SubCell"/>
</dbReference>
<keyword evidence="8" id="KW-0804">Transcription</keyword>
<accession>A0A4C1XIW7</accession>
<dbReference type="AlphaFoldDB" id="A0A4C1XIW7"/>
<dbReference type="STRING" id="151549.A0A4C1XIW7"/>
<dbReference type="EMBL" id="BGZK01000868">
    <property type="protein sequence ID" value="GBP63368.1"/>
    <property type="molecule type" value="Genomic_DNA"/>
</dbReference>
<comment type="caution">
    <text evidence="11">The sequence shown here is derived from an EMBL/GenBank/DDBJ whole genome shotgun (WGS) entry which is preliminary data.</text>
</comment>
<evidence type="ECO:0000256" key="8">
    <source>
        <dbReference type="ARBA" id="ARBA00023163"/>
    </source>
</evidence>
<dbReference type="Pfam" id="PF10155">
    <property type="entry name" value="CNOT11"/>
    <property type="match status" value="1"/>
</dbReference>
<evidence type="ECO:0000256" key="3">
    <source>
        <dbReference type="ARBA" id="ARBA00008030"/>
    </source>
</evidence>